<keyword evidence="1" id="KW-0812">Transmembrane</keyword>
<protein>
    <submittedName>
        <fullName evidence="2">Uncharacterized protein</fullName>
    </submittedName>
</protein>
<evidence type="ECO:0000313" key="2">
    <source>
        <dbReference type="EMBL" id="KAB8269858.1"/>
    </source>
</evidence>
<feature type="transmembrane region" description="Helical" evidence="1">
    <location>
        <begin position="52"/>
        <end position="75"/>
    </location>
</feature>
<reference evidence="2 3" key="1">
    <citation type="submission" date="2019-04" db="EMBL/GenBank/DDBJ databases">
        <title>Fungal friends and foes A comparative genomics study of 23 Aspergillus species from section Flavi.</title>
        <authorList>
            <consortium name="DOE Joint Genome Institute"/>
            <person name="Kjaerbolling I."/>
            <person name="Vesth T.C."/>
            <person name="Frisvad J.C."/>
            <person name="Nybo J.L."/>
            <person name="Theobald S."/>
            <person name="Kildgaard S."/>
            <person name="Petersen T.I."/>
            <person name="Kuo A."/>
            <person name="Sato A."/>
            <person name="Lyhne E.K."/>
            <person name="Kogle M.E."/>
            <person name="Wiebenga A."/>
            <person name="Kun R.S."/>
            <person name="Lubbers R.J."/>
            <person name="Makela M.R."/>
            <person name="Barry K."/>
            <person name="Chovatia M."/>
            <person name="Clum A."/>
            <person name="Daum C."/>
            <person name="Haridas S."/>
            <person name="He G."/>
            <person name="LaButti K."/>
            <person name="Lipzen A."/>
            <person name="Mondo S."/>
            <person name="Pangilinan J."/>
            <person name="Riley R."/>
            <person name="Salamov A."/>
            <person name="Simmons B.A."/>
            <person name="Magnuson J.K."/>
            <person name="Henrissat B."/>
            <person name="Mortensen U.H."/>
            <person name="Larsen T.O."/>
            <person name="De vries R.P."/>
            <person name="Grigoriev I.V."/>
            <person name="Machida M."/>
            <person name="Baker S.E."/>
            <person name="Andersen M.R."/>
        </authorList>
    </citation>
    <scope>NUCLEOTIDE SEQUENCE [LARGE SCALE GENOMIC DNA]</scope>
    <source>
        <strain evidence="2 3">CBS 117635</strain>
    </source>
</reference>
<dbReference type="EMBL" id="ML732839">
    <property type="protein sequence ID" value="KAB8269858.1"/>
    <property type="molecule type" value="Genomic_DNA"/>
</dbReference>
<organism evidence="2 3">
    <name type="scientific">Aspergillus minisclerotigenes</name>
    <dbReference type="NCBI Taxonomy" id="656917"/>
    <lineage>
        <taxon>Eukaryota</taxon>
        <taxon>Fungi</taxon>
        <taxon>Dikarya</taxon>
        <taxon>Ascomycota</taxon>
        <taxon>Pezizomycotina</taxon>
        <taxon>Eurotiomycetes</taxon>
        <taxon>Eurotiomycetidae</taxon>
        <taxon>Eurotiales</taxon>
        <taxon>Aspergillaceae</taxon>
        <taxon>Aspergillus</taxon>
        <taxon>Aspergillus subgen. Circumdati</taxon>
    </lineage>
</organism>
<gene>
    <name evidence="2" type="ORF">BDV30DRAFT_178075</name>
</gene>
<keyword evidence="1" id="KW-1133">Transmembrane helix</keyword>
<evidence type="ECO:0000256" key="1">
    <source>
        <dbReference type="SAM" id="Phobius"/>
    </source>
</evidence>
<proteinExistence type="predicted"/>
<name>A0A5N6IU15_9EURO</name>
<dbReference type="AlphaFoldDB" id="A0A5N6IU15"/>
<accession>A0A5N6IU15</accession>
<sequence length="95" mass="10543">MQLAVYITHDAMPSPASTSLSTASSVALGCPCWSIILDPLPSWKPRTEGGTVTFFSIVYLIFVFSTLSLLIPVYIRIYISIPTKLHCRYPSFEIT</sequence>
<keyword evidence="1" id="KW-0472">Membrane</keyword>
<dbReference type="Proteomes" id="UP000326289">
    <property type="component" value="Unassembled WGS sequence"/>
</dbReference>
<keyword evidence="3" id="KW-1185">Reference proteome</keyword>
<evidence type="ECO:0000313" key="3">
    <source>
        <dbReference type="Proteomes" id="UP000326289"/>
    </source>
</evidence>